<protein>
    <submittedName>
        <fullName evidence="7">DNA-directed RNA polymerase</fullName>
    </submittedName>
</protein>
<reference evidence="7" key="2">
    <citation type="submission" date="2023-05" db="EMBL/GenBank/DDBJ databases">
        <authorList>
            <consortium name="Lawrence Berkeley National Laboratory"/>
            <person name="Steindorff A."/>
            <person name="Hensen N."/>
            <person name="Bonometti L."/>
            <person name="Westerberg I."/>
            <person name="Brannstrom I.O."/>
            <person name="Guillou S."/>
            <person name="Cros-Aarteil S."/>
            <person name="Calhoun S."/>
            <person name="Haridas S."/>
            <person name="Kuo A."/>
            <person name="Mondo S."/>
            <person name="Pangilinan J."/>
            <person name="Riley R."/>
            <person name="Labutti K."/>
            <person name="Andreopoulos B."/>
            <person name="Lipzen A."/>
            <person name="Chen C."/>
            <person name="Yanf M."/>
            <person name="Daum C."/>
            <person name="Ng V."/>
            <person name="Clum A."/>
            <person name="Ohm R."/>
            <person name="Martin F."/>
            <person name="Silar P."/>
            <person name="Natvig D."/>
            <person name="Lalanne C."/>
            <person name="Gautier V."/>
            <person name="Ament-Velasquez S.L."/>
            <person name="Kruys A."/>
            <person name="Hutchinson M.I."/>
            <person name="Powell A.J."/>
            <person name="Barry K."/>
            <person name="Miller A.N."/>
            <person name="Grigoriev I.V."/>
            <person name="Debuchy R."/>
            <person name="Gladieux P."/>
            <person name="Thoren M.H."/>
            <person name="Johannesson H."/>
        </authorList>
    </citation>
    <scope>NUCLEOTIDE SEQUENCE</scope>
    <source>
        <strain evidence="7">PSN309</strain>
    </source>
</reference>
<dbReference type="Proteomes" id="UP001302126">
    <property type="component" value="Unassembled WGS sequence"/>
</dbReference>
<dbReference type="SUPFAM" id="SSF46785">
    <property type="entry name" value="Winged helix' DNA-binding domain"/>
    <property type="match status" value="1"/>
</dbReference>
<dbReference type="InterPro" id="IPR036388">
    <property type="entry name" value="WH-like_DNA-bd_sf"/>
</dbReference>
<comment type="subcellular location">
    <subcellularLocation>
        <location evidence="1">Nucleus</location>
    </subcellularLocation>
</comment>
<organism evidence="7 8">
    <name type="scientific">Podospora australis</name>
    <dbReference type="NCBI Taxonomy" id="1536484"/>
    <lineage>
        <taxon>Eukaryota</taxon>
        <taxon>Fungi</taxon>
        <taxon>Dikarya</taxon>
        <taxon>Ascomycota</taxon>
        <taxon>Pezizomycotina</taxon>
        <taxon>Sordariomycetes</taxon>
        <taxon>Sordariomycetidae</taxon>
        <taxon>Sordariales</taxon>
        <taxon>Podosporaceae</taxon>
        <taxon>Podospora</taxon>
    </lineage>
</organism>
<dbReference type="GO" id="GO:0006383">
    <property type="term" value="P:transcription by RNA polymerase III"/>
    <property type="evidence" value="ECO:0007669"/>
    <property type="project" value="InterPro"/>
</dbReference>
<dbReference type="InterPro" id="IPR036390">
    <property type="entry name" value="WH_DNA-bd_sf"/>
</dbReference>
<gene>
    <name evidence="7" type="ORF">QBC35DRAFT_480948</name>
</gene>
<reference evidence="7" key="1">
    <citation type="journal article" date="2023" name="Mol. Phylogenet. Evol.">
        <title>Genome-scale phylogeny and comparative genomics of the fungal order Sordariales.</title>
        <authorList>
            <person name="Hensen N."/>
            <person name="Bonometti L."/>
            <person name="Westerberg I."/>
            <person name="Brannstrom I.O."/>
            <person name="Guillou S."/>
            <person name="Cros-Aarteil S."/>
            <person name="Calhoun S."/>
            <person name="Haridas S."/>
            <person name="Kuo A."/>
            <person name="Mondo S."/>
            <person name="Pangilinan J."/>
            <person name="Riley R."/>
            <person name="LaButti K."/>
            <person name="Andreopoulos B."/>
            <person name="Lipzen A."/>
            <person name="Chen C."/>
            <person name="Yan M."/>
            <person name="Daum C."/>
            <person name="Ng V."/>
            <person name="Clum A."/>
            <person name="Steindorff A."/>
            <person name="Ohm R.A."/>
            <person name="Martin F."/>
            <person name="Silar P."/>
            <person name="Natvig D.O."/>
            <person name="Lalanne C."/>
            <person name="Gautier V."/>
            <person name="Ament-Velasquez S.L."/>
            <person name="Kruys A."/>
            <person name="Hutchinson M.I."/>
            <person name="Powell A.J."/>
            <person name="Barry K."/>
            <person name="Miller A.N."/>
            <person name="Grigoriev I.V."/>
            <person name="Debuchy R."/>
            <person name="Gladieux P."/>
            <person name="Hiltunen Thoren M."/>
            <person name="Johannesson H."/>
        </authorList>
    </citation>
    <scope>NUCLEOTIDE SEQUENCE</scope>
    <source>
        <strain evidence="7">PSN309</strain>
    </source>
</reference>
<dbReference type="Pfam" id="PF05158">
    <property type="entry name" value="RNA_pol_Rpc34"/>
    <property type="match status" value="1"/>
</dbReference>
<dbReference type="InterPro" id="IPR016049">
    <property type="entry name" value="RNA_pol_Rpc34-like"/>
</dbReference>
<keyword evidence="8" id="KW-1185">Reference proteome</keyword>
<name>A0AAN7AN47_9PEZI</name>
<evidence type="ECO:0000256" key="2">
    <source>
        <dbReference type="ARBA" id="ARBA00011038"/>
    </source>
</evidence>
<evidence type="ECO:0000256" key="6">
    <source>
        <dbReference type="SAM" id="MobiDB-lite"/>
    </source>
</evidence>
<evidence type="ECO:0000256" key="1">
    <source>
        <dbReference type="ARBA" id="ARBA00004123"/>
    </source>
</evidence>
<evidence type="ECO:0000256" key="3">
    <source>
        <dbReference type="ARBA" id="ARBA00022478"/>
    </source>
</evidence>
<keyword evidence="3 7" id="KW-0240">DNA-directed RNA polymerase</keyword>
<dbReference type="Gene3D" id="1.10.10.10">
    <property type="entry name" value="Winged helix-like DNA-binding domain superfamily/Winged helix DNA-binding domain"/>
    <property type="match status" value="1"/>
</dbReference>
<keyword evidence="4" id="KW-0804">Transcription</keyword>
<proteinExistence type="inferred from homology"/>
<accession>A0AAN7AN47</accession>
<dbReference type="InterPro" id="IPR007832">
    <property type="entry name" value="RNA_pol_Rpc34"/>
</dbReference>
<dbReference type="EMBL" id="MU864351">
    <property type="protein sequence ID" value="KAK4193223.1"/>
    <property type="molecule type" value="Genomic_DNA"/>
</dbReference>
<dbReference type="GO" id="GO:0005654">
    <property type="term" value="C:nucleoplasm"/>
    <property type="evidence" value="ECO:0007669"/>
    <property type="project" value="UniProtKB-ARBA"/>
</dbReference>
<dbReference type="PANTHER" id="PTHR12780">
    <property type="entry name" value="RNA POLYMERASE III DNA DIRECTED , 39KD SUBUNIT-RELATED"/>
    <property type="match status" value="1"/>
</dbReference>
<feature type="region of interest" description="Disordered" evidence="6">
    <location>
        <begin position="214"/>
        <end position="240"/>
    </location>
</feature>
<dbReference type="PIRSF" id="PIRSF028763">
    <property type="entry name" value="RNA_pol_Rpc34"/>
    <property type="match status" value="1"/>
</dbReference>
<comment type="similarity">
    <text evidence="2">Belongs to the eukaryotic RPC34/RPC39 RNA polymerase subunit family.</text>
</comment>
<evidence type="ECO:0000313" key="7">
    <source>
        <dbReference type="EMBL" id="KAK4193223.1"/>
    </source>
</evidence>
<keyword evidence="5" id="KW-0539">Nucleus</keyword>
<dbReference type="GO" id="GO:0005737">
    <property type="term" value="C:cytoplasm"/>
    <property type="evidence" value="ECO:0007669"/>
    <property type="project" value="UniProtKB-ARBA"/>
</dbReference>
<evidence type="ECO:0000256" key="5">
    <source>
        <dbReference type="ARBA" id="ARBA00023242"/>
    </source>
</evidence>
<sequence>MADTQSEGNKAKLQIFKDTLYDTVQQHGSETRLFSQRDLLDLDVIPEDAKLGKLGLLLQVVQALCDDKLFIGTNSPTSGLAWKWRSREEAKKYTSLPDEETMLVYGIIDEAGSDGIWNRTIKLKLNMHDSVVKNCIKFLEQKGYIATMKNVEHPNKKMYIKANLRPSDRATGGPWFTEGELDIAFIEELQAVVFEYIKTKSCYRVPDGGSGVTKAPKKGVIKGTAPETNGEAARGVKRSAADISNDDTPALAAATVKEHSSAPRTGPLKPAFLPFPAGYKCYPTVREVAQFVNGSGLAKNISLGEPDIEKIINVLVWDGQIEPIKVNKRRGYRVTRPHKLPATDYATRLQQRQAGIGLDLPVSGIKPGGSGLGSSPCLRCPVLDICEEGGPIGPSNCVYFAEWLGLEDRATPGGPRIRPEQKK</sequence>
<dbReference type="GO" id="GO:0005666">
    <property type="term" value="C:RNA polymerase III complex"/>
    <property type="evidence" value="ECO:0007669"/>
    <property type="project" value="InterPro"/>
</dbReference>
<dbReference type="AlphaFoldDB" id="A0AAN7AN47"/>
<comment type="caution">
    <text evidence="7">The sequence shown here is derived from an EMBL/GenBank/DDBJ whole genome shotgun (WGS) entry which is preliminary data.</text>
</comment>
<evidence type="ECO:0000313" key="8">
    <source>
        <dbReference type="Proteomes" id="UP001302126"/>
    </source>
</evidence>
<dbReference type="FunFam" id="1.10.10.10:FF:000116">
    <property type="entry name" value="DNA-directed RNA polymerase III subunit RPC6"/>
    <property type="match status" value="1"/>
</dbReference>
<evidence type="ECO:0000256" key="4">
    <source>
        <dbReference type="ARBA" id="ARBA00023163"/>
    </source>
</evidence>